<sequence length="320" mass="35561">MKAETQNIVFGPVPSRRLGQSLGINNIPPKICTYSCLYCQVGRTTKLQTSRQAFWNPHELVERVSRKCAAAKGNGLTLDFLTFVSDGEPTLDANLGKEIELLRSLGIRIAVITNASLLMHPTVRADLARADWVSVKVDSVDEATWRRVNRPHGTLHLDEILAGIAAFALSFQGELVTETMLLRNINDHPEAIAAVADFLAQIGPVRSYLSIPTRPPAEREIAPPIAENLNRAYQMLSDRLANVEYLIGYEGDAFASTGNVEDDLLSITSVHPMREDAVDGFLSQAKSDWSAVRMLIDQGRMEEVEYRGKRFYVRKIPRGE</sequence>
<dbReference type="PANTHER" id="PTHR43787">
    <property type="entry name" value="FEMO COFACTOR BIOSYNTHESIS PROTEIN NIFB-RELATED"/>
    <property type="match status" value="1"/>
</dbReference>
<keyword evidence="3" id="KW-0949">S-adenosyl-L-methionine</keyword>
<keyword evidence="4" id="KW-0479">Metal-binding</keyword>
<keyword evidence="6" id="KW-0411">Iron-sulfur</keyword>
<dbReference type="Proteomes" id="UP000777784">
    <property type="component" value="Unassembled WGS sequence"/>
</dbReference>
<dbReference type="AlphaFoldDB" id="A0A948RXU8"/>
<dbReference type="Gene3D" id="3.20.20.70">
    <property type="entry name" value="Aldolase class I"/>
    <property type="match status" value="1"/>
</dbReference>
<accession>A0A948RXU8</accession>
<evidence type="ECO:0000256" key="6">
    <source>
        <dbReference type="ARBA" id="ARBA00023014"/>
    </source>
</evidence>
<dbReference type="CDD" id="cd01335">
    <property type="entry name" value="Radical_SAM"/>
    <property type="match status" value="1"/>
</dbReference>
<comment type="caution">
    <text evidence="8">The sequence shown here is derived from an EMBL/GenBank/DDBJ whole genome shotgun (WGS) entry which is preliminary data.</text>
</comment>
<evidence type="ECO:0000256" key="3">
    <source>
        <dbReference type="ARBA" id="ARBA00022691"/>
    </source>
</evidence>
<reference evidence="8" key="1">
    <citation type="submission" date="2021-05" db="EMBL/GenBank/DDBJ databases">
        <title>Energy efficiency and biological interactions define the core microbiome of deep oligotrophic groundwater.</title>
        <authorList>
            <person name="Mehrshad M."/>
            <person name="Lopez-Fernandez M."/>
            <person name="Bell E."/>
            <person name="Bernier-Latmani R."/>
            <person name="Bertilsson S."/>
            <person name="Dopson M."/>
        </authorList>
    </citation>
    <scope>NUCLEOTIDE SEQUENCE</scope>
    <source>
        <strain evidence="8">Modern_marine.mb.64</strain>
    </source>
</reference>
<protein>
    <submittedName>
        <fullName evidence="8">Radical SAM protein</fullName>
    </submittedName>
</protein>
<comment type="cofactor">
    <cofactor evidence="1">
        <name>[4Fe-4S] cluster</name>
        <dbReference type="ChEBI" id="CHEBI:49883"/>
    </cofactor>
</comment>
<evidence type="ECO:0000313" key="9">
    <source>
        <dbReference type="Proteomes" id="UP000777784"/>
    </source>
</evidence>
<dbReference type="EMBL" id="JAHJDP010000026">
    <property type="protein sequence ID" value="MBU2690229.1"/>
    <property type="molecule type" value="Genomic_DNA"/>
</dbReference>
<dbReference type="InterPro" id="IPR058240">
    <property type="entry name" value="rSAM_sf"/>
</dbReference>
<evidence type="ECO:0000259" key="7">
    <source>
        <dbReference type="PROSITE" id="PS51918"/>
    </source>
</evidence>
<dbReference type="SFLD" id="SFLDS00029">
    <property type="entry name" value="Radical_SAM"/>
    <property type="match status" value="1"/>
</dbReference>
<proteinExistence type="predicted"/>
<keyword evidence="2" id="KW-0004">4Fe-4S</keyword>
<dbReference type="PROSITE" id="PS51918">
    <property type="entry name" value="RADICAL_SAM"/>
    <property type="match status" value="1"/>
</dbReference>
<keyword evidence="5" id="KW-0408">Iron</keyword>
<dbReference type="GO" id="GO:0003824">
    <property type="term" value="F:catalytic activity"/>
    <property type="evidence" value="ECO:0007669"/>
    <property type="project" value="InterPro"/>
</dbReference>
<evidence type="ECO:0000313" key="8">
    <source>
        <dbReference type="EMBL" id="MBU2690229.1"/>
    </source>
</evidence>
<evidence type="ECO:0000256" key="5">
    <source>
        <dbReference type="ARBA" id="ARBA00023004"/>
    </source>
</evidence>
<evidence type="ECO:0000256" key="2">
    <source>
        <dbReference type="ARBA" id="ARBA00022485"/>
    </source>
</evidence>
<gene>
    <name evidence="8" type="ORF">KJ970_04815</name>
</gene>
<dbReference type="SUPFAM" id="SSF102114">
    <property type="entry name" value="Radical SAM enzymes"/>
    <property type="match status" value="1"/>
</dbReference>
<organism evidence="8 9">
    <name type="scientific">Eiseniibacteriota bacterium</name>
    <dbReference type="NCBI Taxonomy" id="2212470"/>
    <lineage>
        <taxon>Bacteria</taxon>
        <taxon>Candidatus Eiseniibacteriota</taxon>
    </lineage>
</organism>
<dbReference type="SFLD" id="SFLDG01083">
    <property type="entry name" value="Uncharacterised_Radical_SAM_Su"/>
    <property type="match status" value="1"/>
</dbReference>
<feature type="domain" description="Radical SAM core" evidence="7">
    <location>
        <begin position="16"/>
        <end position="250"/>
    </location>
</feature>
<dbReference type="InterPro" id="IPR040084">
    <property type="entry name" value="GTPase_Obg"/>
</dbReference>
<evidence type="ECO:0000256" key="4">
    <source>
        <dbReference type="ARBA" id="ARBA00022723"/>
    </source>
</evidence>
<dbReference type="InterPro" id="IPR013785">
    <property type="entry name" value="Aldolase_TIM"/>
</dbReference>
<evidence type="ECO:0000256" key="1">
    <source>
        <dbReference type="ARBA" id="ARBA00001966"/>
    </source>
</evidence>
<dbReference type="PANTHER" id="PTHR43787:SF11">
    <property type="entry name" value="UPF0026 PROTEIN SLR1464"/>
    <property type="match status" value="1"/>
</dbReference>
<name>A0A948RXU8_UNCEI</name>
<dbReference type="GO" id="GO:0051539">
    <property type="term" value="F:4 iron, 4 sulfur cluster binding"/>
    <property type="evidence" value="ECO:0007669"/>
    <property type="project" value="UniProtKB-KW"/>
</dbReference>
<dbReference type="InterPro" id="IPR007197">
    <property type="entry name" value="rSAM"/>
</dbReference>
<dbReference type="GO" id="GO:0046872">
    <property type="term" value="F:metal ion binding"/>
    <property type="evidence" value="ECO:0007669"/>
    <property type="project" value="UniProtKB-KW"/>
</dbReference>
<dbReference type="Pfam" id="PF04055">
    <property type="entry name" value="Radical_SAM"/>
    <property type="match status" value="1"/>
</dbReference>